<reference evidence="2 3" key="1">
    <citation type="submission" date="2015-05" db="EMBL/GenBank/DDBJ databases">
        <title>Draft Genome assembly of Streptomyces showdoensis.</title>
        <authorList>
            <person name="Thapa K.K."/>
            <person name="Metsa-Ketela M."/>
        </authorList>
    </citation>
    <scope>NUCLEOTIDE SEQUENCE [LARGE SCALE GENOMIC DNA]</scope>
    <source>
        <strain evidence="2 3">ATCC 15227</strain>
    </source>
</reference>
<accession>A0A2P2GNU6</accession>
<comment type="caution">
    <text evidence="2">The sequence shown here is derived from an EMBL/GenBank/DDBJ whole genome shotgun (WGS) entry which is preliminary data.</text>
</comment>
<dbReference type="Proteomes" id="UP000265325">
    <property type="component" value="Unassembled WGS sequence"/>
</dbReference>
<feature type="compositionally biased region" description="Low complexity" evidence="1">
    <location>
        <begin position="66"/>
        <end position="87"/>
    </location>
</feature>
<sequence>MRVVKETAEPGLGSAGAGGVAERDVPGTGVELGVGVGDFAGCEAVGASATGGAAGGVRPPARKLNSAITTPTTAARAETPAAISATL</sequence>
<keyword evidence="3" id="KW-1185">Reference proteome</keyword>
<dbReference type="EMBL" id="LAQS01000025">
    <property type="protein sequence ID" value="KKZ72565.1"/>
    <property type="molecule type" value="Genomic_DNA"/>
</dbReference>
<evidence type="ECO:0000256" key="1">
    <source>
        <dbReference type="SAM" id="MobiDB-lite"/>
    </source>
</evidence>
<gene>
    <name evidence="2" type="ORF">VO63_17655</name>
</gene>
<protein>
    <submittedName>
        <fullName evidence="2">Uncharacterized protein</fullName>
    </submittedName>
</protein>
<organism evidence="2 3">
    <name type="scientific">Streptomyces showdoensis</name>
    <dbReference type="NCBI Taxonomy" id="68268"/>
    <lineage>
        <taxon>Bacteria</taxon>
        <taxon>Bacillati</taxon>
        <taxon>Actinomycetota</taxon>
        <taxon>Actinomycetes</taxon>
        <taxon>Kitasatosporales</taxon>
        <taxon>Streptomycetaceae</taxon>
        <taxon>Streptomyces</taxon>
    </lineage>
</organism>
<evidence type="ECO:0000313" key="3">
    <source>
        <dbReference type="Proteomes" id="UP000265325"/>
    </source>
</evidence>
<proteinExistence type="predicted"/>
<dbReference type="AlphaFoldDB" id="A0A2P2GNU6"/>
<feature type="region of interest" description="Disordered" evidence="1">
    <location>
        <begin position="49"/>
        <end position="87"/>
    </location>
</feature>
<feature type="region of interest" description="Disordered" evidence="1">
    <location>
        <begin position="1"/>
        <end position="28"/>
    </location>
</feature>
<evidence type="ECO:0000313" key="2">
    <source>
        <dbReference type="EMBL" id="KKZ72565.1"/>
    </source>
</evidence>
<name>A0A2P2GNU6_STREW</name>